<gene>
    <name evidence="5" type="ORF">ASU31_11880</name>
</gene>
<evidence type="ECO:0000256" key="1">
    <source>
        <dbReference type="ARBA" id="ARBA00023015"/>
    </source>
</evidence>
<dbReference type="GO" id="GO:0003677">
    <property type="term" value="F:DNA binding"/>
    <property type="evidence" value="ECO:0007669"/>
    <property type="project" value="UniProtKB-KW"/>
</dbReference>
<dbReference type="Proteomes" id="UP000051950">
    <property type="component" value="Unassembled WGS sequence"/>
</dbReference>
<dbReference type="InterPro" id="IPR000524">
    <property type="entry name" value="Tscrpt_reg_HTH_GntR"/>
</dbReference>
<protein>
    <submittedName>
        <fullName evidence="5">Transcriptional regulator</fullName>
    </submittedName>
</protein>
<sequence>MKPEDLIPYINVDEYSSTPKYKQLTNAILAAIESGKLLKNSLLPSINELSFSLEMSRDTAEKGYRNLRKLGVVDSVPGKGYFIINTDFSRKLKVCLLFNKLSTHKKIIYDSFTKTLGERAAIDFYIYNNDFALFKKMIVTKRDDYSHFVIIPHFLEGGENAHEIINTIPKEKLVILDKLLPGVTGDYAAAYENFAQDIYAALEQALDRLSHYRTLKIIFPKNSYFPHEILTGFYRFCQQYAFDHKVIHNIKDEEINPGEVYINLMEDDLVTLIERLIAQKLKIGKDVGVISYNETPLKRIILDGITTISTDFSELGAQAAEFILNGKTEKIAVPFYLNLRKSL</sequence>
<keyword evidence="1" id="KW-0805">Transcription regulation</keyword>
<dbReference type="Gene3D" id="3.40.50.2300">
    <property type="match status" value="2"/>
</dbReference>
<dbReference type="GO" id="GO:0003700">
    <property type="term" value="F:DNA-binding transcription factor activity"/>
    <property type="evidence" value="ECO:0007669"/>
    <property type="project" value="InterPro"/>
</dbReference>
<accession>A0A0T5VP95</accession>
<dbReference type="STRING" id="687842.ASU31_11880"/>
<feature type="domain" description="HTH gntR-type" evidence="4">
    <location>
        <begin position="18"/>
        <end position="86"/>
    </location>
</feature>
<evidence type="ECO:0000313" key="5">
    <source>
        <dbReference type="EMBL" id="KRT15683.1"/>
    </source>
</evidence>
<comment type="caution">
    <text evidence="5">The sequence shown here is derived from an EMBL/GenBank/DDBJ whole genome shotgun (WGS) entry which is preliminary data.</text>
</comment>
<dbReference type="PANTHER" id="PTHR38445">
    <property type="entry name" value="HTH-TYPE TRANSCRIPTIONAL REPRESSOR YTRA"/>
    <property type="match status" value="1"/>
</dbReference>
<dbReference type="SMART" id="SM00345">
    <property type="entry name" value="HTH_GNTR"/>
    <property type="match status" value="1"/>
</dbReference>
<dbReference type="Pfam" id="PF00392">
    <property type="entry name" value="GntR"/>
    <property type="match status" value="1"/>
</dbReference>
<dbReference type="AlphaFoldDB" id="A0A0T5VP95"/>
<dbReference type="CDD" id="cd07377">
    <property type="entry name" value="WHTH_GntR"/>
    <property type="match status" value="1"/>
</dbReference>
<dbReference type="SUPFAM" id="SSF46785">
    <property type="entry name" value="Winged helix' DNA-binding domain"/>
    <property type="match status" value="1"/>
</dbReference>
<dbReference type="OrthoDB" id="742238at2"/>
<dbReference type="InterPro" id="IPR028082">
    <property type="entry name" value="Peripla_BP_I"/>
</dbReference>
<dbReference type="PROSITE" id="PS50949">
    <property type="entry name" value="HTH_GNTR"/>
    <property type="match status" value="1"/>
</dbReference>
<dbReference type="Gene3D" id="1.10.10.10">
    <property type="entry name" value="Winged helix-like DNA-binding domain superfamily/Winged helix DNA-binding domain"/>
    <property type="match status" value="1"/>
</dbReference>
<evidence type="ECO:0000256" key="2">
    <source>
        <dbReference type="ARBA" id="ARBA00023125"/>
    </source>
</evidence>
<evidence type="ECO:0000313" key="6">
    <source>
        <dbReference type="Proteomes" id="UP000051950"/>
    </source>
</evidence>
<keyword evidence="6" id="KW-1185">Reference proteome</keyword>
<dbReference type="EMBL" id="LMZQ01000007">
    <property type="protein sequence ID" value="KRT15683.1"/>
    <property type="molecule type" value="Genomic_DNA"/>
</dbReference>
<proteinExistence type="predicted"/>
<organism evidence="5 6">
    <name type="scientific">Pedobacter ginsenosidimutans</name>
    <dbReference type="NCBI Taxonomy" id="687842"/>
    <lineage>
        <taxon>Bacteria</taxon>
        <taxon>Pseudomonadati</taxon>
        <taxon>Bacteroidota</taxon>
        <taxon>Sphingobacteriia</taxon>
        <taxon>Sphingobacteriales</taxon>
        <taxon>Sphingobacteriaceae</taxon>
        <taxon>Pedobacter</taxon>
    </lineage>
</organism>
<dbReference type="InterPro" id="IPR036390">
    <property type="entry name" value="WH_DNA-bd_sf"/>
</dbReference>
<dbReference type="PANTHER" id="PTHR38445:SF10">
    <property type="entry name" value="GNTR-FAMILY TRANSCRIPTIONAL REGULATOR"/>
    <property type="match status" value="1"/>
</dbReference>
<name>A0A0T5VP95_9SPHI</name>
<dbReference type="SUPFAM" id="SSF53822">
    <property type="entry name" value="Periplasmic binding protein-like I"/>
    <property type="match status" value="1"/>
</dbReference>
<evidence type="ECO:0000256" key="3">
    <source>
        <dbReference type="ARBA" id="ARBA00023163"/>
    </source>
</evidence>
<evidence type="ECO:0000259" key="4">
    <source>
        <dbReference type="PROSITE" id="PS50949"/>
    </source>
</evidence>
<dbReference type="RefSeq" id="WP_057932524.1">
    <property type="nucleotide sequence ID" value="NZ_LMZQ01000007.1"/>
</dbReference>
<keyword evidence="2" id="KW-0238">DNA-binding</keyword>
<dbReference type="InterPro" id="IPR036388">
    <property type="entry name" value="WH-like_DNA-bd_sf"/>
</dbReference>
<reference evidence="5 6" key="1">
    <citation type="submission" date="2015-11" db="EMBL/GenBank/DDBJ databases">
        <title>Sequence of Pedobacter ginsenosidimutans.</title>
        <authorList>
            <person name="Carson E."/>
            <person name="Keyser V."/>
            <person name="Newman J."/>
            <person name="Miller J."/>
        </authorList>
    </citation>
    <scope>NUCLEOTIDE SEQUENCE [LARGE SCALE GENOMIC DNA]</scope>
    <source>
        <strain evidence="5 6">KACC 14530</strain>
    </source>
</reference>
<keyword evidence="3" id="KW-0804">Transcription</keyword>